<proteinExistence type="predicted"/>
<gene>
    <name evidence="2" type="ORF">CLOSTASPAR_02817</name>
</gene>
<dbReference type="Gene3D" id="3.90.950.20">
    <property type="entry name" value="CinA-like"/>
    <property type="match status" value="1"/>
</dbReference>
<organism evidence="2 3">
    <name type="scientific">[Clostridium] asparagiforme DSM 15981</name>
    <dbReference type="NCBI Taxonomy" id="518636"/>
    <lineage>
        <taxon>Bacteria</taxon>
        <taxon>Bacillati</taxon>
        <taxon>Bacillota</taxon>
        <taxon>Clostridia</taxon>
        <taxon>Lachnospirales</taxon>
        <taxon>Lachnospiraceae</taxon>
        <taxon>Enterocloster</taxon>
    </lineage>
</organism>
<dbReference type="HOGENOM" id="CLU_2474045_0_0_9"/>
<dbReference type="RefSeq" id="WP_007711525.1">
    <property type="nucleotide sequence ID" value="NZ_GG657592.1"/>
</dbReference>
<keyword evidence="3" id="KW-1185">Reference proteome</keyword>
<sequence length="87" mass="9082">IGGAKAAGTDVCVSITGLAGPDGGTAEKPVGLVYMACALKGQVSLARYQFKGNRGKIREQSVMKALDLARRCILAYGRGEELPKQEA</sequence>
<dbReference type="SUPFAM" id="SSF142433">
    <property type="entry name" value="CinA-like"/>
    <property type="match status" value="1"/>
</dbReference>
<comment type="caution">
    <text evidence="2">The sequence shown here is derived from an EMBL/GenBank/DDBJ whole genome shotgun (WGS) entry which is preliminary data.</text>
</comment>
<reference evidence="2 3" key="2">
    <citation type="submission" date="2009-02" db="EMBL/GenBank/DDBJ databases">
        <title>Draft genome sequence of Clostridium asparagiforme (DSM 15981).</title>
        <authorList>
            <person name="Sudarsanam P."/>
            <person name="Ley R."/>
            <person name="Guruge J."/>
            <person name="Turnbaugh P.J."/>
            <person name="Mahowald M."/>
            <person name="Liep D."/>
            <person name="Gordon J."/>
        </authorList>
    </citation>
    <scope>NUCLEOTIDE SEQUENCE [LARGE SCALE GENOMIC DNA]</scope>
    <source>
        <strain evidence="2 3">DSM 15981</strain>
    </source>
</reference>
<dbReference type="AlphaFoldDB" id="C0D0N0"/>
<feature type="domain" description="CinA C-terminal" evidence="1">
    <location>
        <begin position="4"/>
        <end position="72"/>
    </location>
</feature>
<dbReference type="Pfam" id="PF02464">
    <property type="entry name" value="CinA"/>
    <property type="match status" value="1"/>
</dbReference>
<evidence type="ECO:0000313" key="3">
    <source>
        <dbReference type="Proteomes" id="UP000004756"/>
    </source>
</evidence>
<accession>C0D0N0</accession>
<evidence type="ECO:0000259" key="1">
    <source>
        <dbReference type="Pfam" id="PF02464"/>
    </source>
</evidence>
<dbReference type="EMBL" id="ACCJ01000175">
    <property type="protein sequence ID" value="EEG55116.1"/>
    <property type="molecule type" value="Genomic_DNA"/>
</dbReference>
<dbReference type="Proteomes" id="UP000004756">
    <property type="component" value="Unassembled WGS sequence"/>
</dbReference>
<dbReference type="InterPro" id="IPR036653">
    <property type="entry name" value="CinA-like_C"/>
</dbReference>
<evidence type="ECO:0000313" key="2">
    <source>
        <dbReference type="EMBL" id="EEG55116.1"/>
    </source>
</evidence>
<reference evidence="2 3" key="1">
    <citation type="submission" date="2009-01" db="EMBL/GenBank/DDBJ databases">
        <authorList>
            <person name="Fulton L."/>
            <person name="Clifton S."/>
            <person name="Fulton B."/>
            <person name="Xu J."/>
            <person name="Minx P."/>
            <person name="Pepin K.H."/>
            <person name="Johnson M."/>
            <person name="Bhonagiri V."/>
            <person name="Nash W.E."/>
            <person name="Mardis E.R."/>
            <person name="Wilson R.K."/>
        </authorList>
    </citation>
    <scope>NUCLEOTIDE SEQUENCE [LARGE SCALE GENOMIC DNA]</scope>
    <source>
        <strain evidence="2 3">DSM 15981</strain>
    </source>
</reference>
<protein>
    <submittedName>
        <fullName evidence="2">Competence/damage-inducible domain protein CinA</fullName>
    </submittedName>
</protein>
<dbReference type="InterPro" id="IPR008136">
    <property type="entry name" value="CinA_C"/>
</dbReference>
<feature type="non-terminal residue" evidence="2">
    <location>
        <position position="1"/>
    </location>
</feature>
<name>C0D0N0_9FIRM</name>